<name>A0A8J2MWV3_9PLEO</name>
<feature type="region of interest" description="Disordered" evidence="1">
    <location>
        <begin position="557"/>
        <end position="596"/>
    </location>
</feature>
<dbReference type="OrthoDB" id="272411at2759"/>
<dbReference type="PROSITE" id="PS00383">
    <property type="entry name" value="TYR_PHOSPHATASE_1"/>
    <property type="match status" value="1"/>
</dbReference>
<evidence type="ECO:0000313" key="5">
    <source>
        <dbReference type="Proteomes" id="UP000676310"/>
    </source>
</evidence>
<sequence>MAETGNAEPQTPISEGPSSPTTPTQKSSNSNASVTSTREEPIDQQDFANPTLSIIRSFSHSTSVSSLVSKEETPPPLPPRPALGLLSRPSTSHSTAPGRPQLLSKATTQLSVARTQAFATEAKDESPTSSGPKSRDVLGANLASHNLSDADDSASIRSYAPTIEAAGYQESILGEVMGQAEKSEQEKSLLRTLGHRFVDAEAQSMFPPDPYFERAFHCEFDEVDDMAVDGSNEEAVMQQWRAKLKHFLILSSAGKPIYSRHGDDQLITNYIGVVQTIISFYQSTNDTLRGFTAGHVRFVVMSKGPLNLVAITRLPESDSQLRSQLEALYMQILSTLTLPSMERMFAARANYDLRRPLQGTETLLSALADGFTRGSPSTLLSALECLKLRKSHRATINNTLLKTRSENLLYGLLVASGKLVSVVRPKKHSLHPGDLHLIFNMLFEAGSVKAGGGENWIPLCLPGFNNTGYLYMYVSFLNLEHPTEQMQERPRTSDGADDEVAVLLISAEKESFFELRRPESLPGSDSNFFKLHKLRALRRKAKLKGVLIRTDPAMAQAGVPISPSSSKRSRSKDSTRSITTSSLNTPAANTPSASTNSLIIPSSITSTPTTGDAHAQDAIPYPAFLTSAKDIQTKWNGLEMAQMERLRDSAQANASEEAAKWARCFGEDYAIRNRYINVDPYQSNRVHLEVPEGHFDYINASPIILQTTKSGTELKYIATQGPKADSWSHIWRMIWKENQSPAVIVMLTQTHEANREKCYPYYPQSLSNPDMRINEHDEFQDGFIHNLHLASYTIDDEARTQVREIDMTTDDGSESRKIWHLLFAGWPDFSVPEGDDRAGMLKLVDISRSKNTDNSINPRIVHCSAGIGRSGTFIALDWLMQELEEGALDDVPDNEDPILKVVENLRDQRAGMVQSKVQFQFIYNVLREQWCERWITQHPDEANRLGLVSAAATSTSDSEQPALKRQKSIHNSEAAESLQLPLLASRPPSSRGASSSPAPDARAQLEAELQEADLEYEKGKT</sequence>
<dbReference type="GeneID" id="67013612"/>
<organism evidence="4 5">
    <name type="scientific">Alternaria atra</name>
    <dbReference type="NCBI Taxonomy" id="119953"/>
    <lineage>
        <taxon>Eukaryota</taxon>
        <taxon>Fungi</taxon>
        <taxon>Dikarya</taxon>
        <taxon>Ascomycota</taxon>
        <taxon>Pezizomycotina</taxon>
        <taxon>Dothideomycetes</taxon>
        <taxon>Pleosporomycetidae</taxon>
        <taxon>Pleosporales</taxon>
        <taxon>Pleosporineae</taxon>
        <taxon>Pleosporaceae</taxon>
        <taxon>Alternaria</taxon>
        <taxon>Alternaria sect. Ulocladioides</taxon>
    </lineage>
</organism>
<dbReference type="RefSeq" id="XP_043165731.1">
    <property type="nucleotide sequence ID" value="XM_043309796.1"/>
</dbReference>
<dbReference type="SUPFAM" id="SSF52799">
    <property type="entry name" value="(Phosphotyrosine protein) phosphatases II"/>
    <property type="match status" value="1"/>
</dbReference>
<dbReference type="PROSITE" id="PS50055">
    <property type="entry name" value="TYR_PHOSPHATASE_PTP"/>
    <property type="match status" value="1"/>
</dbReference>
<dbReference type="AlphaFoldDB" id="A0A8J2MWV3"/>
<dbReference type="SMART" id="SM00194">
    <property type="entry name" value="PTPc"/>
    <property type="match status" value="1"/>
</dbReference>
<dbReference type="Gene3D" id="3.90.190.10">
    <property type="entry name" value="Protein tyrosine phosphatase superfamily"/>
    <property type="match status" value="1"/>
</dbReference>
<dbReference type="CDD" id="cd18533">
    <property type="entry name" value="PTP_fungal"/>
    <property type="match status" value="1"/>
</dbReference>
<comment type="caution">
    <text evidence="4">The sequence shown here is derived from an EMBL/GenBank/DDBJ whole genome shotgun (WGS) entry which is preliminary data.</text>
</comment>
<dbReference type="PROSITE" id="PS50056">
    <property type="entry name" value="TYR_PHOSPHATASE_2"/>
    <property type="match status" value="1"/>
</dbReference>
<dbReference type="InterPro" id="IPR003595">
    <property type="entry name" value="Tyr_Pase_cat"/>
</dbReference>
<feature type="region of interest" description="Disordered" evidence="1">
    <location>
        <begin position="1"/>
        <end position="104"/>
    </location>
</feature>
<dbReference type="GO" id="GO:0035658">
    <property type="term" value="C:Mon1-Ccz1 complex"/>
    <property type="evidence" value="ECO:0007669"/>
    <property type="project" value="TreeGrafter"/>
</dbReference>
<dbReference type="PRINTS" id="PR01546">
    <property type="entry name" value="YEAST73DUF"/>
</dbReference>
<proteinExistence type="predicted"/>
<dbReference type="EMBL" id="CAJRGZ010000015">
    <property type="protein sequence ID" value="CAG5148394.1"/>
    <property type="molecule type" value="Genomic_DNA"/>
</dbReference>
<evidence type="ECO:0000256" key="1">
    <source>
        <dbReference type="SAM" id="MobiDB-lite"/>
    </source>
</evidence>
<dbReference type="InterPro" id="IPR000387">
    <property type="entry name" value="Tyr_Pase_dom"/>
</dbReference>
<dbReference type="PANTHER" id="PTHR13027">
    <property type="entry name" value="SAND PROTEIN-RELATED"/>
    <property type="match status" value="1"/>
</dbReference>
<evidence type="ECO:0008006" key="6">
    <source>
        <dbReference type="Google" id="ProtNLM"/>
    </source>
</evidence>
<feature type="region of interest" description="Disordered" evidence="1">
    <location>
        <begin position="950"/>
        <end position="1021"/>
    </location>
</feature>
<dbReference type="Proteomes" id="UP000676310">
    <property type="component" value="Unassembled WGS sequence"/>
</dbReference>
<gene>
    <name evidence="4" type="ORF">ALTATR162_LOCUS2194</name>
</gene>
<dbReference type="Pfam" id="PF00102">
    <property type="entry name" value="Y_phosphatase"/>
    <property type="match status" value="1"/>
</dbReference>
<feature type="domain" description="Tyrosine-protein phosphatase" evidence="2">
    <location>
        <begin position="672"/>
        <end position="929"/>
    </location>
</feature>
<reference evidence="4" key="1">
    <citation type="submission" date="2021-05" db="EMBL/GenBank/DDBJ databases">
        <authorList>
            <person name="Stam R."/>
        </authorList>
    </citation>
    <scope>NUCLEOTIDE SEQUENCE</scope>
    <source>
        <strain evidence="4">CS162</strain>
    </source>
</reference>
<dbReference type="GO" id="GO:0000329">
    <property type="term" value="C:fungal-type vacuole membrane"/>
    <property type="evidence" value="ECO:0007669"/>
    <property type="project" value="TreeGrafter"/>
</dbReference>
<dbReference type="InterPro" id="IPR004353">
    <property type="entry name" value="Mon1"/>
</dbReference>
<feature type="compositionally biased region" description="Low complexity" evidence="1">
    <location>
        <begin position="17"/>
        <end position="30"/>
    </location>
</feature>
<dbReference type="PANTHER" id="PTHR13027:SF7">
    <property type="entry name" value="VACUOLAR FUSION PROTEIN MON1 HOMOLOG"/>
    <property type="match status" value="1"/>
</dbReference>
<dbReference type="InterPro" id="IPR000242">
    <property type="entry name" value="PTP_cat"/>
</dbReference>
<evidence type="ECO:0000259" key="3">
    <source>
        <dbReference type="PROSITE" id="PS50056"/>
    </source>
</evidence>
<feature type="domain" description="Tyrosine specific protein phosphatases" evidence="3">
    <location>
        <begin position="838"/>
        <end position="920"/>
    </location>
</feature>
<keyword evidence="5" id="KW-1185">Reference proteome</keyword>
<dbReference type="InterPro" id="IPR043972">
    <property type="entry name" value="FUZ/MON1/HPS1_longin_1"/>
</dbReference>
<dbReference type="InterPro" id="IPR029021">
    <property type="entry name" value="Prot-tyrosine_phosphatase-like"/>
</dbReference>
<dbReference type="GO" id="GO:0004725">
    <property type="term" value="F:protein tyrosine phosphatase activity"/>
    <property type="evidence" value="ECO:0007669"/>
    <property type="project" value="InterPro"/>
</dbReference>
<dbReference type="GO" id="GO:0016192">
    <property type="term" value="P:vesicle-mediated transport"/>
    <property type="evidence" value="ECO:0007669"/>
    <property type="project" value="InterPro"/>
</dbReference>
<dbReference type="SMART" id="SM00404">
    <property type="entry name" value="PTPc_motif"/>
    <property type="match status" value="1"/>
</dbReference>
<accession>A0A8J2MWV3</accession>
<dbReference type="InterPro" id="IPR043971">
    <property type="entry name" value="FUZ/MON1/HPS1_longin_2"/>
</dbReference>
<feature type="region of interest" description="Disordered" evidence="1">
    <location>
        <begin position="118"/>
        <end position="138"/>
    </location>
</feature>
<evidence type="ECO:0000259" key="2">
    <source>
        <dbReference type="PROSITE" id="PS50055"/>
    </source>
</evidence>
<evidence type="ECO:0000313" key="4">
    <source>
        <dbReference type="EMBL" id="CAG5148394.1"/>
    </source>
</evidence>
<feature type="compositionally biased region" description="Low complexity" evidence="1">
    <location>
        <begin position="984"/>
        <end position="1007"/>
    </location>
</feature>
<dbReference type="GO" id="GO:0006623">
    <property type="term" value="P:protein targeting to vacuole"/>
    <property type="evidence" value="ECO:0007669"/>
    <property type="project" value="InterPro"/>
</dbReference>
<dbReference type="Pfam" id="PF19037">
    <property type="entry name" value="Fuz_longin_2"/>
    <property type="match status" value="1"/>
</dbReference>
<dbReference type="InterPro" id="IPR016130">
    <property type="entry name" value="Tyr_Pase_AS"/>
</dbReference>
<protein>
    <recommendedName>
        <fullName evidence="6">Protein-tyrosine-phosphatase</fullName>
    </recommendedName>
</protein>
<dbReference type="Pfam" id="PF19036">
    <property type="entry name" value="Fuz_longin_1"/>
    <property type="match status" value="1"/>
</dbReference>
<feature type="compositionally biased region" description="Low complexity" evidence="1">
    <location>
        <begin position="52"/>
        <end position="68"/>
    </location>
</feature>
<feature type="compositionally biased region" description="Polar residues" evidence="1">
    <location>
        <begin position="583"/>
        <end position="593"/>
    </location>
</feature>